<dbReference type="EMBL" id="JAANCM010000007">
    <property type="protein sequence ID" value="NHT77138.1"/>
    <property type="molecule type" value="Genomic_DNA"/>
</dbReference>
<dbReference type="Pfam" id="PF06276">
    <property type="entry name" value="FhuF"/>
    <property type="match status" value="1"/>
</dbReference>
<evidence type="ECO:0000259" key="2">
    <source>
        <dbReference type="Pfam" id="PF11575"/>
    </source>
</evidence>
<dbReference type="GO" id="GO:0003824">
    <property type="term" value="F:catalytic activity"/>
    <property type="evidence" value="ECO:0007669"/>
    <property type="project" value="UniProtKB-ARBA"/>
</dbReference>
<evidence type="ECO:0000313" key="3">
    <source>
        <dbReference type="EMBL" id="NHT77138.1"/>
    </source>
</evidence>
<feature type="domain" description="Ferric siderophore reductase C-terminal" evidence="2">
    <location>
        <begin position="213"/>
        <end position="233"/>
    </location>
</feature>
<evidence type="ECO:0000259" key="1">
    <source>
        <dbReference type="Pfam" id="PF06276"/>
    </source>
</evidence>
<comment type="caution">
    <text evidence="3">The sequence shown here is derived from an EMBL/GenBank/DDBJ whole genome shotgun (WGS) entry which is preliminary data.</text>
</comment>
<reference evidence="3" key="1">
    <citation type="submission" date="2020-03" db="EMBL/GenBank/DDBJ databases">
        <title>Ferranicluibacter endophyticum gen. nov., sp. nov., a new genus isolated from Rubus ulmifolius Schott. stem.</title>
        <authorList>
            <person name="Roca-Couso R."/>
            <person name="Flores-Felix J.D."/>
            <person name="Igual J.M."/>
            <person name="Rivas R."/>
        </authorList>
    </citation>
    <scope>NUCLEOTIDE SEQUENCE</scope>
    <source>
        <strain evidence="3">CRRU44</strain>
    </source>
</reference>
<keyword evidence="4" id="KW-1185">Reference proteome</keyword>
<sequence>MIAELAHLFKGPFAALGEAFFVNPAPQLPLKTFFASQALRDMLDCFSQRWPEPDPRAVATQWSKTYFSVLLPGTLLPSLLLDWQLPLSVETVGLHLSPDGAVRGFDLSSSGGLRRPTGETLGRFEFLVEGHLRPVIDAMASVLPLSRKVLWSNAGNVFENVLCRAADLLGKDHPALCEANAILANRLLPDGKPNPLFEPVRYIVEAEAAVRQRRICCLRYFTPELGYCKSCPKLNLSKDNETR</sequence>
<dbReference type="NCBIfam" id="TIGR03951">
    <property type="entry name" value="Fe_III_red_FhuF"/>
    <property type="match status" value="1"/>
</dbReference>
<organism evidence="3 4">
    <name type="scientific">Ferranicluibacter rubi</name>
    <dbReference type="NCBI Taxonomy" id="2715133"/>
    <lineage>
        <taxon>Bacteria</taxon>
        <taxon>Pseudomonadati</taxon>
        <taxon>Pseudomonadota</taxon>
        <taxon>Alphaproteobacteria</taxon>
        <taxon>Hyphomicrobiales</taxon>
        <taxon>Rhizobiaceae</taxon>
        <taxon>Ferranicluibacter</taxon>
    </lineage>
</organism>
<dbReference type="InterPro" id="IPR008090">
    <property type="entry name" value="Fe_iron_reduct"/>
</dbReference>
<dbReference type="InterPro" id="IPR024726">
    <property type="entry name" value="FhuF_C"/>
</dbReference>
<accession>A0AA43ZHQ6</accession>
<dbReference type="Proteomes" id="UP001155840">
    <property type="component" value="Unassembled WGS sequence"/>
</dbReference>
<proteinExistence type="predicted"/>
<dbReference type="AlphaFoldDB" id="A0AA43ZHQ6"/>
<dbReference type="RefSeq" id="WP_132449425.1">
    <property type="nucleotide sequence ID" value="NZ_JAANCM010000007.1"/>
</dbReference>
<dbReference type="PRINTS" id="PR01714">
    <property type="entry name" value="2FE2SRDCTASE"/>
</dbReference>
<feature type="domain" description="Aerobactin siderophore biosynthesis IucA/IucC-like C-terminal" evidence="1">
    <location>
        <begin position="61"/>
        <end position="208"/>
    </location>
</feature>
<gene>
    <name evidence="3" type="primary">fhuF</name>
    <name evidence="3" type="ORF">G8E10_15590</name>
</gene>
<dbReference type="GO" id="GO:0051537">
    <property type="term" value="F:2 iron, 2 sulfur cluster binding"/>
    <property type="evidence" value="ECO:0007669"/>
    <property type="project" value="InterPro"/>
</dbReference>
<dbReference type="Pfam" id="PF11575">
    <property type="entry name" value="FhuF_C"/>
    <property type="match status" value="1"/>
</dbReference>
<evidence type="ECO:0000313" key="4">
    <source>
        <dbReference type="Proteomes" id="UP001155840"/>
    </source>
</evidence>
<name>A0AA43ZHQ6_9HYPH</name>
<protein>
    <submittedName>
        <fullName evidence="3">Siderophore-iron reductase FhuF</fullName>
    </submittedName>
</protein>
<dbReference type="InterPro" id="IPR022770">
    <property type="entry name" value="IucA/IucC-like_C"/>
</dbReference>